<keyword evidence="5" id="KW-0804">Transcription</keyword>
<gene>
    <name evidence="9" type="ORF">C8Q69DRAFT_512438</name>
</gene>
<dbReference type="AlphaFoldDB" id="A0A443I6P6"/>
<dbReference type="EMBL" id="RCNU01000001">
    <property type="protein sequence ID" value="RWQ99754.1"/>
    <property type="molecule type" value="Genomic_DNA"/>
</dbReference>
<dbReference type="PANTHER" id="PTHR46910">
    <property type="entry name" value="TRANSCRIPTION FACTOR PDR1"/>
    <property type="match status" value="1"/>
</dbReference>
<comment type="subcellular location">
    <subcellularLocation>
        <location evidence="1">Nucleus</location>
    </subcellularLocation>
</comment>
<dbReference type="CDD" id="cd00067">
    <property type="entry name" value="GAL4"/>
    <property type="match status" value="1"/>
</dbReference>
<dbReference type="GO" id="GO:0000981">
    <property type="term" value="F:DNA-binding transcription factor activity, RNA polymerase II-specific"/>
    <property type="evidence" value="ECO:0007669"/>
    <property type="project" value="InterPro"/>
</dbReference>
<dbReference type="PANTHER" id="PTHR46910:SF3">
    <property type="entry name" value="HALOTOLERANCE PROTEIN 9-RELATED"/>
    <property type="match status" value="1"/>
</dbReference>
<sequence length="958" mass="106709">MAQLPPADPCASLQGQQILSIRTSPKAQSGRAELPRRRQNRSCDQCRKGKRACDAAIVGKTGSPTSSSTSSGSPDTGVPAAGPCSNCRRWRKECTFKWLHSVQTKSSKRRRKSETAQDSAECEPIAAALNESNLQIPGTYVGPPADPTANHENPSLWEQQDPLTAALRWQDSSDSSDLSGSRGPDSVEDDMSVVETDVIGFAIRHDEPMQHEQTMRGYQDLNRPQSYPPNYVSEEGEHPRRHALQSERHPYRKKTSSPPKTVSELLHQSGKLSQSFSRSAMTQNLLRIYRDSMENALSCWLIERTCPYSGPVTLSGKRPDVPPPFSMKSEWGPNWSNRICTRVCRLDRAYSMIRGRSLTSTEEKAASRALHTSIMAFATQWTQTGRPIVEDGSADSSISPKGIHRSIQESCWNQAYKALNDSVGIESFRVVFAHIIFSLTLRPLNVKQHLEAMNARRCISCQRRRSSVNLSSGEPPSDCTCGVSDFSELSEILDSDKAPLFLETAVRQMYTYRHKLAGVQRRGALAGQHRSGGESPSTMDPFAPFAPPERRASIGGPPQPSSQTQMVLSATDYETFNLLFWLGIMFDTLSAVMYQRPPVVSDEDSDVTTAIPEERAQSTAMENEIDLNGWNMLSVYADAGKKGKEIWGDFFLDKRPVTRWKNITNWPCSYEEAAEILSDAAPVKVLIYRRLTRLQTLIYRGAPAEELEEAVQESLRVYQYWNHTYGRFMLGCVTHHESLPPRVQSWYILLAAHWHLAPILMADILDGTDRAGIGVESERESRRATHFSSALRKENAFAVSELARCCSHDQASSFSKAAEFHDAVNSQALLTEPWTAVLIRSFARAGYILLDGVAAPPSGEEPPNIYLAQPGMLEESRRRCQMCIDALRWIGRKSDMAFLAARALSDSYEARINGARRSTTSAEISEIPFPEVEVPDYQTHDDCSRDDILYPLVGSIAG</sequence>
<evidence type="ECO:0000313" key="9">
    <source>
        <dbReference type="EMBL" id="RWQ99754.1"/>
    </source>
</evidence>
<protein>
    <submittedName>
        <fullName evidence="9">C6 zinc finger domain protein</fullName>
    </submittedName>
</protein>
<evidence type="ECO:0000256" key="6">
    <source>
        <dbReference type="ARBA" id="ARBA00023242"/>
    </source>
</evidence>
<dbReference type="GO" id="GO:0003677">
    <property type="term" value="F:DNA binding"/>
    <property type="evidence" value="ECO:0007669"/>
    <property type="project" value="UniProtKB-KW"/>
</dbReference>
<feature type="region of interest" description="Disordered" evidence="7">
    <location>
        <begin position="134"/>
        <end position="155"/>
    </location>
</feature>
<dbReference type="InterPro" id="IPR036864">
    <property type="entry name" value="Zn2-C6_fun-type_DNA-bd_sf"/>
</dbReference>
<dbReference type="SUPFAM" id="SSF57701">
    <property type="entry name" value="Zn2/Cys6 DNA-binding domain"/>
    <property type="match status" value="1"/>
</dbReference>
<evidence type="ECO:0000256" key="5">
    <source>
        <dbReference type="ARBA" id="ARBA00023163"/>
    </source>
</evidence>
<feature type="domain" description="Zn(2)-C6 fungal-type" evidence="8">
    <location>
        <begin position="37"/>
        <end position="105"/>
    </location>
</feature>
<feature type="compositionally biased region" description="Low complexity" evidence="7">
    <location>
        <begin position="172"/>
        <end position="184"/>
    </location>
</feature>
<dbReference type="GeneID" id="39602568"/>
<feature type="region of interest" description="Disordered" evidence="7">
    <location>
        <begin position="169"/>
        <end position="276"/>
    </location>
</feature>
<reference evidence="9 10" key="1">
    <citation type="journal article" date="2018" name="Front. Microbiol.">
        <title>Genomic and genetic insights into a cosmopolitan fungus, Paecilomyces variotii (Eurotiales).</title>
        <authorList>
            <person name="Urquhart A.S."/>
            <person name="Mondo S.J."/>
            <person name="Makela M.R."/>
            <person name="Hane J.K."/>
            <person name="Wiebenga A."/>
            <person name="He G."/>
            <person name="Mihaltcheva S."/>
            <person name="Pangilinan J."/>
            <person name="Lipzen A."/>
            <person name="Barry K."/>
            <person name="de Vries R.P."/>
            <person name="Grigoriev I.V."/>
            <person name="Idnurm A."/>
        </authorList>
    </citation>
    <scope>NUCLEOTIDE SEQUENCE [LARGE SCALE GENOMIC DNA]</scope>
    <source>
        <strain evidence="9 10">CBS 101075</strain>
    </source>
</reference>
<evidence type="ECO:0000259" key="8">
    <source>
        <dbReference type="SMART" id="SM00066"/>
    </source>
</evidence>
<accession>A0A443I6P6</accession>
<keyword evidence="2" id="KW-0479">Metal-binding</keyword>
<feature type="region of interest" description="Disordered" evidence="7">
    <location>
        <begin position="57"/>
        <end position="82"/>
    </location>
</feature>
<dbReference type="Proteomes" id="UP000283841">
    <property type="component" value="Unassembled WGS sequence"/>
</dbReference>
<keyword evidence="4" id="KW-0238">DNA-binding</keyword>
<organism evidence="9 10">
    <name type="scientific">Byssochlamys spectabilis</name>
    <name type="common">Paecilomyces variotii</name>
    <dbReference type="NCBI Taxonomy" id="264951"/>
    <lineage>
        <taxon>Eukaryota</taxon>
        <taxon>Fungi</taxon>
        <taxon>Dikarya</taxon>
        <taxon>Ascomycota</taxon>
        <taxon>Pezizomycotina</taxon>
        <taxon>Eurotiomycetes</taxon>
        <taxon>Eurotiomycetidae</taxon>
        <taxon>Eurotiales</taxon>
        <taxon>Thermoascaceae</taxon>
        <taxon>Paecilomyces</taxon>
    </lineage>
</organism>
<dbReference type="SMART" id="SM00066">
    <property type="entry name" value="GAL4"/>
    <property type="match status" value="1"/>
</dbReference>
<dbReference type="InterPro" id="IPR001138">
    <property type="entry name" value="Zn2Cys6_DnaBD"/>
</dbReference>
<dbReference type="STRING" id="264951.A0A443I6P6"/>
<evidence type="ECO:0000256" key="1">
    <source>
        <dbReference type="ARBA" id="ARBA00004123"/>
    </source>
</evidence>
<dbReference type="GO" id="GO:0008270">
    <property type="term" value="F:zinc ion binding"/>
    <property type="evidence" value="ECO:0007669"/>
    <property type="project" value="InterPro"/>
</dbReference>
<dbReference type="VEuPathDB" id="FungiDB:C8Q69DRAFT_512438"/>
<feature type="region of interest" description="Disordered" evidence="7">
    <location>
        <begin position="1"/>
        <end position="45"/>
    </location>
</feature>
<keyword evidence="6" id="KW-0539">Nucleus</keyword>
<name>A0A443I6P6_BYSSP</name>
<evidence type="ECO:0000256" key="7">
    <source>
        <dbReference type="SAM" id="MobiDB-lite"/>
    </source>
</evidence>
<keyword evidence="10" id="KW-1185">Reference proteome</keyword>
<dbReference type="Gene3D" id="4.10.240.10">
    <property type="entry name" value="Zn(2)-C6 fungal-type DNA-binding domain"/>
    <property type="match status" value="1"/>
</dbReference>
<evidence type="ECO:0000256" key="4">
    <source>
        <dbReference type="ARBA" id="ARBA00023125"/>
    </source>
</evidence>
<proteinExistence type="predicted"/>
<dbReference type="InterPro" id="IPR050987">
    <property type="entry name" value="AtrR-like"/>
</dbReference>
<evidence type="ECO:0000256" key="2">
    <source>
        <dbReference type="ARBA" id="ARBA00022723"/>
    </source>
</evidence>
<evidence type="ECO:0000313" key="10">
    <source>
        <dbReference type="Proteomes" id="UP000283841"/>
    </source>
</evidence>
<feature type="compositionally biased region" description="Basic and acidic residues" evidence="7">
    <location>
        <begin position="203"/>
        <end position="214"/>
    </location>
</feature>
<feature type="compositionally biased region" description="Low complexity" evidence="7">
    <location>
        <begin position="61"/>
        <end position="74"/>
    </location>
</feature>
<evidence type="ECO:0000256" key="3">
    <source>
        <dbReference type="ARBA" id="ARBA00023015"/>
    </source>
</evidence>
<keyword evidence="3" id="KW-0805">Transcription regulation</keyword>
<feature type="compositionally biased region" description="Polar residues" evidence="7">
    <location>
        <begin position="13"/>
        <end position="27"/>
    </location>
</feature>
<comment type="caution">
    <text evidence="9">The sequence shown here is derived from an EMBL/GenBank/DDBJ whole genome shotgun (WGS) entry which is preliminary data.</text>
</comment>
<dbReference type="GO" id="GO:0005634">
    <property type="term" value="C:nucleus"/>
    <property type="evidence" value="ECO:0007669"/>
    <property type="project" value="UniProtKB-SubCell"/>
</dbReference>
<dbReference type="RefSeq" id="XP_028489399.1">
    <property type="nucleotide sequence ID" value="XM_028633291.1"/>
</dbReference>